<feature type="binding site" evidence="11">
    <location>
        <position position="14"/>
    </location>
    <ligand>
        <name>Mg(2+)</name>
        <dbReference type="ChEBI" id="CHEBI:18420"/>
        <label>2</label>
    </ligand>
</feature>
<dbReference type="GO" id="GO:0003676">
    <property type="term" value="F:nucleic acid binding"/>
    <property type="evidence" value="ECO:0007669"/>
    <property type="project" value="InterPro"/>
</dbReference>
<dbReference type="InterPro" id="IPR050092">
    <property type="entry name" value="RNase_H"/>
</dbReference>
<dbReference type="InterPro" id="IPR036397">
    <property type="entry name" value="RNaseH_sf"/>
</dbReference>
<dbReference type="GO" id="GO:0000287">
    <property type="term" value="F:magnesium ion binding"/>
    <property type="evidence" value="ECO:0007669"/>
    <property type="project" value="UniProtKB-UniRule"/>
</dbReference>
<comment type="subunit">
    <text evidence="4 11">Monomer.</text>
</comment>
<dbReference type="PANTHER" id="PTHR10642:SF26">
    <property type="entry name" value="RIBONUCLEASE H1"/>
    <property type="match status" value="1"/>
</dbReference>
<name>A0A397Q7C8_9HYPH</name>
<dbReference type="InterPro" id="IPR002156">
    <property type="entry name" value="RNaseH_domain"/>
</dbReference>
<dbReference type="PROSITE" id="PS50879">
    <property type="entry name" value="RNASE_H_1"/>
    <property type="match status" value="1"/>
</dbReference>
<feature type="domain" description="RNase H type-1" evidence="12">
    <location>
        <begin position="5"/>
        <end position="146"/>
    </location>
</feature>
<dbReference type="NCBIfam" id="NF001236">
    <property type="entry name" value="PRK00203.1"/>
    <property type="match status" value="1"/>
</dbReference>
<evidence type="ECO:0000256" key="9">
    <source>
        <dbReference type="ARBA" id="ARBA00022801"/>
    </source>
</evidence>
<dbReference type="RefSeq" id="WP_119061185.1">
    <property type="nucleotide sequence ID" value="NZ_QXDF01000001.1"/>
</dbReference>
<comment type="similarity">
    <text evidence="3 11">Belongs to the RNase H family.</text>
</comment>
<reference evidence="13 14" key="1">
    <citation type="submission" date="2018-08" db="EMBL/GenBank/DDBJ databases">
        <title>Genomic Encyclopedia of Archaeal and Bacterial Type Strains, Phase II (KMG-II): from individual species to whole genera.</title>
        <authorList>
            <person name="Goeker M."/>
        </authorList>
    </citation>
    <scope>NUCLEOTIDE SEQUENCE [LARGE SCALE GENOMIC DNA]</scope>
    <source>
        <strain evidence="13 14">DSM 5002</strain>
    </source>
</reference>
<dbReference type="CDD" id="cd09278">
    <property type="entry name" value="RNase_HI_prokaryote_like"/>
    <property type="match status" value="1"/>
</dbReference>
<accession>A0A397Q7C8</accession>
<keyword evidence="11" id="KW-0963">Cytoplasm</keyword>
<feature type="binding site" evidence="11">
    <location>
        <position position="74"/>
    </location>
    <ligand>
        <name>Mg(2+)</name>
        <dbReference type="ChEBI" id="CHEBI:18420"/>
        <label>1</label>
    </ligand>
</feature>
<evidence type="ECO:0000256" key="5">
    <source>
        <dbReference type="ARBA" id="ARBA00012180"/>
    </source>
</evidence>
<dbReference type="HAMAP" id="MF_00042">
    <property type="entry name" value="RNase_H"/>
    <property type="match status" value="1"/>
</dbReference>
<dbReference type="AlphaFoldDB" id="A0A397Q7C8"/>
<evidence type="ECO:0000256" key="11">
    <source>
        <dbReference type="HAMAP-Rule" id="MF_00042"/>
    </source>
</evidence>
<dbReference type="GO" id="GO:0043137">
    <property type="term" value="P:DNA replication, removal of RNA primer"/>
    <property type="evidence" value="ECO:0007669"/>
    <property type="project" value="TreeGrafter"/>
</dbReference>
<dbReference type="OrthoDB" id="7845843at2"/>
<keyword evidence="7 11" id="KW-0479">Metal-binding</keyword>
<evidence type="ECO:0000256" key="4">
    <source>
        <dbReference type="ARBA" id="ARBA00011245"/>
    </source>
</evidence>
<organism evidence="13 14">
    <name type="scientific">Dichotomicrobium thermohalophilum</name>
    <dbReference type="NCBI Taxonomy" id="933063"/>
    <lineage>
        <taxon>Bacteria</taxon>
        <taxon>Pseudomonadati</taxon>
        <taxon>Pseudomonadota</taxon>
        <taxon>Alphaproteobacteria</taxon>
        <taxon>Hyphomicrobiales</taxon>
        <taxon>Hyphomicrobiaceae</taxon>
        <taxon>Dichotomicrobium</taxon>
    </lineage>
</organism>
<comment type="caution">
    <text evidence="13">The sequence shown here is derived from an EMBL/GenBank/DDBJ whole genome shotgun (WGS) entry which is preliminary data.</text>
</comment>
<feature type="binding site" evidence="11">
    <location>
        <position position="14"/>
    </location>
    <ligand>
        <name>Mg(2+)</name>
        <dbReference type="ChEBI" id="CHEBI:18420"/>
        <label>1</label>
    </ligand>
</feature>
<evidence type="ECO:0000256" key="1">
    <source>
        <dbReference type="ARBA" id="ARBA00000077"/>
    </source>
</evidence>
<comment type="subcellular location">
    <subcellularLocation>
        <location evidence="11">Cytoplasm</location>
    </subcellularLocation>
</comment>
<dbReference type="InterPro" id="IPR012337">
    <property type="entry name" value="RNaseH-like_sf"/>
</dbReference>
<keyword evidence="6 11" id="KW-0540">Nuclease</keyword>
<keyword evidence="14" id="KW-1185">Reference proteome</keyword>
<keyword evidence="9 11" id="KW-0378">Hydrolase</keyword>
<dbReference type="Proteomes" id="UP000266273">
    <property type="component" value="Unassembled WGS sequence"/>
</dbReference>
<evidence type="ECO:0000313" key="14">
    <source>
        <dbReference type="Proteomes" id="UP000266273"/>
    </source>
</evidence>
<dbReference type="InterPro" id="IPR022892">
    <property type="entry name" value="RNaseHI"/>
</dbReference>
<keyword evidence="10 11" id="KW-0460">Magnesium</keyword>
<dbReference type="GO" id="GO:0004523">
    <property type="term" value="F:RNA-DNA hybrid ribonuclease activity"/>
    <property type="evidence" value="ECO:0007669"/>
    <property type="project" value="UniProtKB-UniRule"/>
</dbReference>
<evidence type="ECO:0000256" key="3">
    <source>
        <dbReference type="ARBA" id="ARBA00005300"/>
    </source>
</evidence>
<evidence type="ECO:0000259" key="12">
    <source>
        <dbReference type="PROSITE" id="PS50879"/>
    </source>
</evidence>
<gene>
    <name evidence="11" type="primary">rnhA</name>
    <name evidence="13" type="ORF">BXY53_1495</name>
</gene>
<evidence type="ECO:0000256" key="7">
    <source>
        <dbReference type="ARBA" id="ARBA00022723"/>
    </source>
</evidence>
<evidence type="ECO:0000313" key="13">
    <source>
        <dbReference type="EMBL" id="RIA56389.1"/>
    </source>
</evidence>
<dbReference type="EMBL" id="QXDF01000001">
    <property type="protein sequence ID" value="RIA56389.1"/>
    <property type="molecule type" value="Genomic_DNA"/>
</dbReference>
<dbReference type="FunFam" id="3.30.420.10:FF:000089">
    <property type="entry name" value="Ribonuclease H"/>
    <property type="match status" value="1"/>
</dbReference>
<comment type="catalytic activity">
    <reaction evidence="1 11">
        <text>Endonucleolytic cleavage to 5'-phosphomonoester.</text>
        <dbReference type="EC" id="3.1.26.4"/>
    </reaction>
</comment>
<dbReference type="GO" id="GO:0005737">
    <property type="term" value="C:cytoplasm"/>
    <property type="evidence" value="ECO:0007669"/>
    <property type="project" value="UniProtKB-SubCell"/>
</dbReference>
<dbReference type="Pfam" id="PF00075">
    <property type="entry name" value="RNase_H"/>
    <property type="match status" value="1"/>
</dbReference>
<evidence type="ECO:0000256" key="6">
    <source>
        <dbReference type="ARBA" id="ARBA00022722"/>
    </source>
</evidence>
<evidence type="ECO:0000256" key="10">
    <source>
        <dbReference type="ARBA" id="ARBA00022842"/>
    </source>
</evidence>
<dbReference type="Gene3D" id="3.30.420.10">
    <property type="entry name" value="Ribonuclease H-like superfamily/Ribonuclease H"/>
    <property type="match status" value="1"/>
</dbReference>
<dbReference type="PANTHER" id="PTHR10642">
    <property type="entry name" value="RIBONUCLEASE H1"/>
    <property type="match status" value="1"/>
</dbReference>
<feature type="binding site" evidence="11">
    <location>
        <position position="52"/>
    </location>
    <ligand>
        <name>Mg(2+)</name>
        <dbReference type="ChEBI" id="CHEBI:18420"/>
        <label>1</label>
    </ligand>
</feature>
<evidence type="ECO:0000256" key="8">
    <source>
        <dbReference type="ARBA" id="ARBA00022759"/>
    </source>
</evidence>
<evidence type="ECO:0000256" key="2">
    <source>
        <dbReference type="ARBA" id="ARBA00004065"/>
    </source>
</evidence>
<comment type="cofactor">
    <cofactor evidence="11">
        <name>Mg(2+)</name>
        <dbReference type="ChEBI" id="CHEBI:18420"/>
    </cofactor>
    <text evidence="11">Binds 1 Mg(2+) ion per subunit. May bind a second metal ion at a regulatory site, or after substrate binding.</text>
</comment>
<dbReference type="EC" id="3.1.26.4" evidence="5 11"/>
<dbReference type="SUPFAM" id="SSF53098">
    <property type="entry name" value="Ribonuclease H-like"/>
    <property type="match status" value="1"/>
</dbReference>
<sequence length="157" mass="17597">MSERDPKRVRIYTDGGCSGNPGPGGWGAVLIYSDARKEMNGGAPSTTNNRMELTAAIEALEALKRPMPVDLYTDSNYLRQGITEWIDTWKANGWRTAQKKPVKNEDLWRRLDEARQRHDVTFHWVRGHAGDPENEAAHELAQKGMAPFMKDGDEGSA</sequence>
<protein>
    <recommendedName>
        <fullName evidence="5 11">Ribonuclease H</fullName>
        <shortName evidence="11">RNase H</shortName>
        <ecNumber evidence="5 11">3.1.26.4</ecNumber>
    </recommendedName>
</protein>
<comment type="function">
    <text evidence="2 11">Endonuclease that specifically degrades the RNA of RNA-DNA hybrids.</text>
</comment>
<comment type="caution">
    <text evidence="11">Lacks conserved residue(s) required for the propagation of feature annotation.</text>
</comment>
<proteinExistence type="inferred from homology"/>
<keyword evidence="8 11" id="KW-0255">Endonuclease</keyword>